<keyword evidence="2" id="KW-1185">Reference proteome</keyword>
<proteinExistence type="predicted"/>
<protein>
    <submittedName>
        <fullName evidence="1">Uncharacterized protein</fullName>
    </submittedName>
</protein>
<gene>
    <name evidence="1" type="ORF">XSR1_350034</name>
</gene>
<sequence length="44" mass="4850">MQCGAREQLSGNIEHYVMGISEYSQQGCNQKDKGYTVQLGRANG</sequence>
<evidence type="ECO:0000313" key="1">
    <source>
        <dbReference type="EMBL" id="CDL83695.1"/>
    </source>
</evidence>
<evidence type="ECO:0000313" key="2">
    <source>
        <dbReference type="Proteomes" id="UP000019202"/>
    </source>
</evidence>
<reference evidence="1" key="1">
    <citation type="submission" date="2013-11" db="EMBL/GenBank/DDBJ databases">
        <title>Draft genome sequence and annotation of the entomopathogenic bacteria, Xenorhabdus cabanillasi strain JM26 and Xenorhabdus szentirmai strain DSM 16338.</title>
        <authorList>
            <person name="Gualtieri M."/>
            <person name="Ogier J.C."/>
            <person name="Pages S."/>
            <person name="Givaudan A."/>
            <person name="Gaudriault S."/>
        </authorList>
    </citation>
    <scope>NUCLEOTIDE SEQUENCE [LARGE SCALE GENOMIC DNA]</scope>
    <source>
        <strain evidence="1">DSM 16338</strain>
    </source>
</reference>
<comment type="caution">
    <text evidence="1">The sequence shown here is derived from an EMBL/GenBank/DDBJ whole genome shotgun (WGS) entry which is preliminary data.</text>
</comment>
<organism evidence="1 2">
    <name type="scientific">Xenorhabdus szentirmaii DSM 16338</name>
    <dbReference type="NCBI Taxonomy" id="1427518"/>
    <lineage>
        <taxon>Bacteria</taxon>
        <taxon>Pseudomonadati</taxon>
        <taxon>Pseudomonadota</taxon>
        <taxon>Gammaproteobacteria</taxon>
        <taxon>Enterobacterales</taxon>
        <taxon>Morganellaceae</taxon>
        <taxon>Xenorhabdus</taxon>
    </lineage>
</organism>
<dbReference type="EMBL" id="CBXF010000094">
    <property type="protein sequence ID" value="CDL83695.1"/>
    <property type="molecule type" value="Genomic_DNA"/>
</dbReference>
<name>W1J2K8_9GAMM</name>
<accession>W1J2K8</accession>
<dbReference type="STRING" id="1427518.XSR1_350034"/>
<dbReference type="AlphaFoldDB" id="W1J2K8"/>
<dbReference type="Proteomes" id="UP000019202">
    <property type="component" value="Unassembled WGS sequence"/>
</dbReference>